<dbReference type="InterPro" id="IPR002110">
    <property type="entry name" value="Ankyrin_rpt"/>
</dbReference>
<comment type="caution">
    <text evidence="2">The sequence shown here is derived from an EMBL/GenBank/DDBJ whole genome shotgun (WGS) entry which is preliminary data.</text>
</comment>
<gene>
    <name evidence="2" type="ORF">Q9L58_004075</name>
</gene>
<dbReference type="Pfam" id="PF12796">
    <property type="entry name" value="Ank_2"/>
    <property type="match status" value="1"/>
</dbReference>
<sequence>MPLTTLPNELLFETASYLSTSSLNHLLQTNQRFNSVLTPTLFARALAAVNGCVSIVKEFIAHCPDIIASAHAENEQPTTSRTPMILAAGNGHVNVVRAFIDTYQTPGPTYGPIDVYNPLKTALANHHDLVVRFLLHHLDPKYWSRIFPHAAGAGWSVLIAELLPLLTEYGRVIFCRWRRKATILHWIACNAGRIAGPDRICAILLEAGAKAYAHHKYFNSPRRMIMNYPPGTGGCWDTYTAVQKAFINGETHQIVKKWMDGVYSEEEVVWHEYDYVKNLAEQVEVKFVEAAEWF</sequence>
<dbReference type="InterPro" id="IPR001810">
    <property type="entry name" value="F-box_dom"/>
</dbReference>
<name>A0ABR3GMH4_9PEZI</name>
<dbReference type="Gene3D" id="1.25.40.20">
    <property type="entry name" value="Ankyrin repeat-containing domain"/>
    <property type="match status" value="1"/>
</dbReference>
<keyword evidence="3" id="KW-1185">Reference proteome</keyword>
<dbReference type="EMBL" id="JBBBZM010000041">
    <property type="protein sequence ID" value="KAL0636972.1"/>
    <property type="molecule type" value="Genomic_DNA"/>
</dbReference>
<evidence type="ECO:0000259" key="1">
    <source>
        <dbReference type="PROSITE" id="PS50181"/>
    </source>
</evidence>
<protein>
    <recommendedName>
        <fullName evidence="1">F-box domain-containing protein</fullName>
    </recommendedName>
</protein>
<evidence type="ECO:0000313" key="2">
    <source>
        <dbReference type="EMBL" id="KAL0636972.1"/>
    </source>
</evidence>
<organism evidence="2 3">
    <name type="scientific">Discina gigas</name>
    <dbReference type="NCBI Taxonomy" id="1032678"/>
    <lineage>
        <taxon>Eukaryota</taxon>
        <taxon>Fungi</taxon>
        <taxon>Dikarya</taxon>
        <taxon>Ascomycota</taxon>
        <taxon>Pezizomycotina</taxon>
        <taxon>Pezizomycetes</taxon>
        <taxon>Pezizales</taxon>
        <taxon>Discinaceae</taxon>
        <taxon>Discina</taxon>
    </lineage>
</organism>
<proteinExistence type="predicted"/>
<accession>A0ABR3GMH4</accession>
<reference evidence="2 3" key="1">
    <citation type="submission" date="2024-02" db="EMBL/GenBank/DDBJ databases">
        <title>Discinaceae phylogenomics.</title>
        <authorList>
            <person name="Dirks A.C."/>
            <person name="James T.Y."/>
        </authorList>
    </citation>
    <scope>NUCLEOTIDE SEQUENCE [LARGE SCALE GENOMIC DNA]</scope>
    <source>
        <strain evidence="2 3">ACD0624</strain>
    </source>
</reference>
<evidence type="ECO:0000313" key="3">
    <source>
        <dbReference type="Proteomes" id="UP001447188"/>
    </source>
</evidence>
<dbReference type="Proteomes" id="UP001447188">
    <property type="component" value="Unassembled WGS sequence"/>
</dbReference>
<dbReference type="SUPFAM" id="SSF48403">
    <property type="entry name" value="Ankyrin repeat"/>
    <property type="match status" value="1"/>
</dbReference>
<dbReference type="InterPro" id="IPR036770">
    <property type="entry name" value="Ankyrin_rpt-contain_sf"/>
</dbReference>
<feature type="domain" description="F-box" evidence="1">
    <location>
        <begin position="1"/>
        <end position="46"/>
    </location>
</feature>
<dbReference type="PROSITE" id="PS50181">
    <property type="entry name" value="FBOX"/>
    <property type="match status" value="1"/>
</dbReference>